<dbReference type="EMBL" id="BSOR01000026">
    <property type="protein sequence ID" value="GLR63999.1"/>
    <property type="molecule type" value="Genomic_DNA"/>
</dbReference>
<sequence length="273" mass="28959">MNFFQALWHFEFLQLVALAGLVAAISSGVVGSLVVVKRIAFMAGGIAHAVLGGMGVAHYLGESPLIGAFISAIFAALLIGWVQIKYQQREDMLIGAVWAVGMAIGILAIAKTPGYSTHLMSYLLGNLLLVSRDQVMMMVGLNLLMLLLLALVYRPLMATLADEEFARLRGVKTHLLYLGLLVMIALATVILVHSVGLILVMALLTLPAATGLMLASTLGRLMLVATLLSGISIFSGLAVAYETDSPTGAVIVLLAAAIYLVVLLVRSKFKKAI</sequence>
<dbReference type="InterPro" id="IPR001626">
    <property type="entry name" value="ABC_TroCD"/>
</dbReference>
<name>A0ABQ5ZV19_9GAMM</name>
<keyword evidence="9" id="KW-1185">Reference proteome</keyword>
<feature type="transmembrane region" description="Helical" evidence="7">
    <location>
        <begin position="41"/>
        <end position="60"/>
    </location>
</feature>
<evidence type="ECO:0000256" key="7">
    <source>
        <dbReference type="SAM" id="Phobius"/>
    </source>
</evidence>
<feature type="transmembrane region" description="Helical" evidence="7">
    <location>
        <begin position="174"/>
        <end position="191"/>
    </location>
</feature>
<organism evidence="8 9">
    <name type="scientific">Marinospirillum insulare</name>
    <dbReference type="NCBI Taxonomy" id="217169"/>
    <lineage>
        <taxon>Bacteria</taxon>
        <taxon>Pseudomonadati</taxon>
        <taxon>Pseudomonadota</taxon>
        <taxon>Gammaproteobacteria</taxon>
        <taxon>Oceanospirillales</taxon>
        <taxon>Oceanospirillaceae</taxon>
        <taxon>Marinospirillum</taxon>
    </lineage>
</organism>
<evidence type="ECO:0000256" key="2">
    <source>
        <dbReference type="ARBA" id="ARBA00008034"/>
    </source>
</evidence>
<feature type="transmembrane region" description="Helical" evidence="7">
    <location>
        <begin position="135"/>
        <end position="153"/>
    </location>
</feature>
<comment type="subcellular location">
    <subcellularLocation>
        <location evidence="6">Cell membrane</location>
        <topology evidence="6">Multi-pass membrane protein</topology>
    </subcellularLocation>
    <subcellularLocation>
        <location evidence="1">Membrane</location>
        <topology evidence="1">Multi-pass membrane protein</topology>
    </subcellularLocation>
</comment>
<feature type="transmembrane region" description="Helical" evidence="7">
    <location>
        <begin position="197"/>
        <end position="214"/>
    </location>
</feature>
<evidence type="ECO:0000256" key="6">
    <source>
        <dbReference type="RuleBase" id="RU003943"/>
    </source>
</evidence>
<dbReference type="Gene3D" id="1.10.3470.10">
    <property type="entry name" value="ABC transporter involved in vitamin B12 uptake, BtuC"/>
    <property type="match status" value="1"/>
</dbReference>
<gene>
    <name evidence="8" type="ORF">GCM10007878_14370</name>
</gene>
<feature type="transmembrane region" description="Helical" evidence="7">
    <location>
        <begin position="221"/>
        <end position="241"/>
    </location>
</feature>
<keyword evidence="5 7" id="KW-0472">Membrane</keyword>
<reference evidence="9" key="1">
    <citation type="journal article" date="2019" name="Int. J. Syst. Evol. Microbiol.">
        <title>The Global Catalogue of Microorganisms (GCM) 10K type strain sequencing project: providing services to taxonomists for standard genome sequencing and annotation.</title>
        <authorList>
            <consortium name="The Broad Institute Genomics Platform"/>
            <consortium name="The Broad Institute Genome Sequencing Center for Infectious Disease"/>
            <person name="Wu L."/>
            <person name="Ma J."/>
        </authorList>
    </citation>
    <scope>NUCLEOTIDE SEQUENCE [LARGE SCALE GENOMIC DNA]</scope>
    <source>
        <strain evidence="9">NBRC 100033</strain>
    </source>
</reference>
<dbReference type="Proteomes" id="UP001156682">
    <property type="component" value="Unassembled WGS sequence"/>
</dbReference>
<comment type="caution">
    <text evidence="8">The sequence shown here is derived from an EMBL/GenBank/DDBJ whole genome shotgun (WGS) entry which is preliminary data.</text>
</comment>
<protein>
    <submittedName>
        <fullName evidence="8">Metal ABC transporter permease</fullName>
    </submittedName>
</protein>
<proteinExistence type="inferred from homology"/>
<dbReference type="Pfam" id="PF00950">
    <property type="entry name" value="ABC-3"/>
    <property type="match status" value="1"/>
</dbReference>
<comment type="similarity">
    <text evidence="2 6">Belongs to the ABC-3 integral membrane protein family.</text>
</comment>
<evidence type="ECO:0000313" key="9">
    <source>
        <dbReference type="Proteomes" id="UP001156682"/>
    </source>
</evidence>
<feature type="transmembrane region" description="Helical" evidence="7">
    <location>
        <begin position="247"/>
        <end position="265"/>
    </location>
</feature>
<evidence type="ECO:0000256" key="4">
    <source>
        <dbReference type="ARBA" id="ARBA00022989"/>
    </source>
</evidence>
<evidence type="ECO:0000313" key="8">
    <source>
        <dbReference type="EMBL" id="GLR63999.1"/>
    </source>
</evidence>
<dbReference type="InterPro" id="IPR037294">
    <property type="entry name" value="ABC_BtuC-like"/>
</dbReference>
<keyword evidence="3 6" id="KW-0812">Transmembrane</keyword>
<keyword evidence="4 7" id="KW-1133">Transmembrane helix</keyword>
<feature type="transmembrane region" description="Helical" evidence="7">
    <location>
        <begin position="96"/>
        <end position="115"/>
    </location>
</feature>
<accession>A0ABQ5ZV19</accession>
<evidence type="ECO:0000256" key="1">
    <source>
        <dbReference type="ARBA" id="ARBA00004141"/>
    </source>
</evidence>
<evidence type="ECO:0000256" key="5">
    <source>
        <dbReference type="ARBA" id="ARBA00023136"/>
    </source>
</evidence>
<keyword evidence="6" id="KW-0813">Transport</keyword>
<evidence type="ECO:0000256" key="3">
    <source>
        <dbReference type="ARBA" id="ARBA00022692"/>
    </source>
</evidence>
<dbReference type="RefSeq" id="WP_036239544.1">
    <property type="nucleotide sequence ID" value="NZ_BSOR01000026.1"/>
</dbReference>
<dbReference type="PANTHER" id="PTHR30477">
    <property type="entry name" value="ABC-TRANSPORTER METAL-BINDING PROTEIN"/>
    <property type="match status" value="1"/>
</dbReference>
<feature type="transmembrane region" description="Helical" evidence="7">
    <location>
        <begin position="12"/>
        <end position="34"/>
    </location>
</feature>
<dbReference type="PANTHER" id="PTHR30477:SF18">
    <property type="entry name" value="METAL TRANSPORT SYSTEM MEMBRANE PROTEIN CT_417-RELATED"/>
    <property type="match status" value="1"/>
</dbReference>
<feature type="transmembrane region" description="Helical" evidence="7">
    <location>
        <begin position="66"/>
        <end position="84"/>
    </location>
</feature>
<dbReference type="SUPFAM" id="SSF81345">
    <property type="entry name" value="ABC transporter involved in vitamin B12 uptake, BtuC"/>
    <property type="match status" value="1"/>
</dbReference>